<comment type="subcellular location">
    <subcellularLocation>
        <location evidence="1">Cell membrane</location>
        <topology evidence="1">Multi-pass membrane protein</topology>
    </subcellularLocation>
</comment>
<evidence type="ECO:0000256" key="2">
    <source>
        <dbReference type="ARBA" id="ARBA00022692"/>
    </source>
</evidence>
<evidence type="ECO:0000256" key="1">
    <source>
        <dbReference type="ARBA" id="ARBA00004651"/>
    </source>
</evidence>
<dbReference type="PANTHER" id="PTHR23528">
    <property type="match status" value="1"/>
</dbReference>
<protein>
    <submittedName>
        <fullName evidence="8">Na+/melibiose symporter-like transporter</fullName>
    </submittedName>
</protein>
<keyword evidence="3 6" id="KW-1133">Transmembrane helix</keyword>
<reference evidence="8 9" key="1">
    <citation type="submission" date="2017-11" db="EMBL/GenBank/DDBJ databases">
        <title>Genomic Encyclopedia of Archaeal and Bacterial Type Strains, Phase II (KMG-II): From Individual Species to Whole Genera.</title>
        <authorList>
            <person name="Goeker M."/>
        </authorList>
    </citation>
    <scope>NUCLEOTIDE SEQUENCE [LARGE SCALE GENOMIC DNA]</scope>
    <source>
        <strain evidence="8 9">DSM 22413</strain>
    </source>
</reference>
<feature type="transmembrane region" description="Helical" evidence="6">
    <location>
        <begin position="182"/>
        <end position="203"/>
    </location>
</feature>
<keyword evidence="2 6" id="KW-0812">Transmembrane</keyword>
<proteinExistence type="predicted"/>
<evidence type="ECO:0000256" key="6">
    <source>
        <dbReference type="SAM" id="Phobius"/>
    </source>
</evidence>
<comment type="caution">
    <text evidence="8">The sequence shown here is derived from an EMBL/GenBank/DDBJ whole genome shotgun (WGS) entry which is preliminary data.</text>
</comment>
<feature type="transmembrane region" description="Helical" evidence="6">
    <location>
        <begin position="393"/>
        <end position="413"/>
    </location>
</feature>
<accession>A0A2M8WUP6</accession>
<feature type="transmembrane region" description="Helical" evidence="6">
    <location>
        <begin position="266"/>
        <end position="288"/>
    </location>
</feature>
<name>A0A2M8WUP6_9MICO</name>
<feature type="region of interest" description="Disordered" evidence="5">
    <location>
        <begin position="1"/>
        <end position="32"/>
    </location>
</feature>
<dbReference type="InterPro" id="IPR036259">
    <property type="entry name" value="MFS_trans_sf"/>
</dbReference>
<dbReference type="Proteomes" id="UP000231586">
    <property type="component" value="Unassembled WGS sequence"/>
</dbReference>
<feature type="transmembrane region" description="Helical" evidence="6">
    <location>
        <begin position="419"/>
        <end position="440"/>
    </location>
</feature>
<dbReference type="SUPFAM" id="SSF103473">
    <property type="entry name" value="MFS general substrate transporter"/>
    <property type="match status" value="1"/>
</dbReference>
<feature type="domain" description="Major facilitator superfamily (MFS) profile" evidence="7">
    <location>
        <begin position="218"/>
        <end position="444"/>
    </location>
</feature>
<dbReference type="GO" id="GO:0005886">
    <property type="term" value="C:plasma membrane"/>
    <property type="evidence" value="ECO:0007669"/>
    <property type="project" value="UniProtKB-SubCell"/>
</dbReference>
<dbReference type="RefSeq" id="WP_245858910.1">
    <property type="nucleotide sequence ID" value="NZ_PGTZ01000006.1"/>
</dbReference>
<dbReference type="AlphaFoldDB" id="A0A2M8WUP6"/>
<evidence type="ECO:0000259" key="7">
    <source>
        <dbReference type="PROSITE" id="PS50850"/>
    </source>
</evidence>
<evidence type="ECO:0000313" key="8">
    <source>
        <dbReference type="EMBL" id="PJI94628.1"/>
    </source>
</evidence>
<dbReference type="Gene3D" id="1.20.1250.20">
    <property type="entry name" value="MFS general substrate transporter like domains"/>
    <property type="match status" value="2"/>
</dbReference>
<feature type="transmembrane region" description="Helical" evidence="6">
    <location>
        <begin position="354"/>
        <end position="372"/>
    </location>
</feature>
<feature type="transmembrane region" description="Helical" evidence="6">
    <location>
        <begin position="124"/>
        <end position="143"/>
    </location>
</feature>
<feature type="transmembrane region" description="Helical" evidence="6">
    <location>
        <begin position="209"/>
        <end position="228"/>
    </location>
</feature>
<dbReference type="InterPro" id="IPR020846">
    <property type="entry name" value="MFS_dom"/>
</dbReference>
<evidence type="ECO:0000256" key="5">
    <source>
        <dbReference type="SAM" id="MobiDB-lite"/>
    </source>
</evidence>
<feature type="transmembrane region" description="Helical" evidence="6">
    <location>
        <begin position="300"/>
        <end position="318"/>
    </location>
</feature>
<keyword evidence="9" id="KW-1185">Reference proteome</keyword>
<evidence type="ECO:0000256" key="4">
    <source>
        <dbReference type="ARBA" id="ARBA00023136"/>
    </source>
</evidence>
<evidence type="ECO:0000313" key="9">
    <source>
        <dbReference type="Proteomes" id="UP000231586"/>
    </source>
</evidence>
<dbReference type="GO" id="GO:0022857">
    <property type="term" value="F:transmembrane transporter activity"/>
    <property type="evidence" value="ECO:0007669"/>
    <property type="project" value="InterPro"/>
</dbReference>
<feature type="transmembrane region" description="Helical" evidence="6">
    <location>
        <begin position="149"/>
        <end position="170"/>
    </location>
</feature>
<dbReference type="PANTHER" id="PTHR23528:SF1">
    <property type="entry name" value="MAJOR FACILITATOR SUPERFAMILY (MFS) PROFILE DOMAIN-CONTAINING PROTEIN"/>
    <property type="match status" value="1"/>
</dbReference>
<dbReference type="EMBL" id="PGTZ01000006">
    <property type="protein sequence ID" value="PJI94628.1"/>
    <property type="molecule type" value="Genomic_DNA"/>
</dbReference>
<gene>
    <name evidence="8" type="ORF">CLV34_0473</name>
</gene>
<sequence length="444" mass="46086">MSAAPVREQDRGAGGADSSAPTGSVPTGTVPTGAEPTNLVPALWIVGFATAWLGVWMAQLTPIQLLLPTQVDDILNLGQDDWKASVTGFGTVSAIAGVLALVAYPLTGAASDRTTSRFGRRRPWIALGTVVFAVSLVLLSLQHTMVGVGVWWSASLVGFCILTAALTATISDQVPAHQRGTVSGWMSAPQALGILLGVGIVTALVLGQVAGYVTVAVALVVLVLPFLLTVPDAPLAPEDAPPWSVRTVLLGLWISPREHPDFAWTLAGRLLVMTGNGFGTALLLYFLRYGLHDDDADDDLLTLSLIYMVFVIVAALVLGRLSDRLGRRKVMVFVCAALQGVAALLLAFAPALSVAMVGAAFLGLGFGAFLSVDQALATQVLPNAADRGKDLGIMNVAYAVPQALAPLVGGWLVVQTGSFMALFLAAGVLAILGALAVIPVKSVR</sequence>
<organism evidence="8 9">
    <name type="scientific">Luteimicrobium subarcticum</name>
    <dbReference type="NCBI Taxonomy" id="620910"/>
    <lineage>
        <taxon>Bacteria</taxon>
        <taxon>Bacillati</taxon>
        <taxon>Actinomycetota</taxon>
        <taxon>Actinomycetes</taxon>
        <taxon>Micrococcales</taxon>
        <taxon>Luteimicrobium</taxon>
    </lineage>
</organism>
<keyword evidence="4 6" id="KW-0472">Membrane</keyword>
<dbReference type="Pfam" id="PF13347">
    <property type="entry name" value="MFS_2"/>
    <property type="match status" value="1"/>
</dbReference>
<dbReference type="PROSITE" id="PS50850">
    <property type="entry name" value="MFS"/>
    <property type="match status" value="1"/>
</dbReference>
<feature type="transmembrane region" description="Helical" evidence="6">
    <location>
        <begin position="86"/>
        <end position="104"/>
    </location>
</feature>
<evidence type="ECO:0000256" key="3">
    <source>
        <dbReference type="ARBA" id="ARBA00022989"/>
    </source>
</evidence>
<feature type="compositionally biased region" description="Low complexity" evidence="5">
    <location>
        <begin position="21"/>
        <end position="32"/>
    </location>
</feature>